<evidence type="ECO:0000313" key="7">
    <source>
        <dbReference type="EMBL" id="MCO6048267.1"/>
    </source>
</evidence>
<keyword evidence="3" id="KW-0479">Metal-binding</keyword>
<dbReference type="PANTHER" id="PTHR43342:SF1">
    <property type="entry name" value="BIFURCATING [FEFE] HYDROGENASE GAMMA SUBUNIT"/>
    <property type="match status" value="1"/>
</dbReference>
<comment type="caution">
    <text evidence="7">The sequence shown here is derived from an EMBL/GenBank/DDBJ whole genome shotgun (WGS) entry which is preliminary data.</text>
</comment>
<dbReference type="EMBL" id="JAMXQS010000001">
    <property type="protein sequence ID" value="MCO6048267.1"/>
    <property type="molecule type" value="Genomic_DNA"/>
</dbReference>
<dbReference type="PIRSF" id="PIRSF000216">
    <property type="entry name" value="NADH_DH_24kDa"/>
    <property type="match status" value="1"/>
</dbReference>
<dbReference type="SUPFAM" id="SSF52833">
    <property type="entry name" value="Thioredoxin-like"/>
    <property type="match status" value="1"/>
</dbReference>
<dbReference type="InterPro" id="IPR036249">
    <property type="entry name" value="Thioredoxin-like_sf"/>
</dbReference>
<sequence length="159" mass="17088">MSLQPASTEVTERVASVIDACKGLEGPMLPILHGLQEEFGYVPPEALPIVAEALNISRAEAHGVMTFYHDYRTHPAGRHVLKVCRAEACQASGGDMVLVQLQAKLGIGFHQTTSDDAVTLEPVYCLGLCACAPAAMLDGQVFGRLDADVIDEIVDEVRR</sequence>
<dbReference type="CDD" id="cd03081">
    <property type="entry name" value="TRX_Fd_NuoE_FDH_gamma"/>
    <property type="match status" value="1"/>
</dbReference>
<evidence type="ECO:0000256" key="4">
    <source>
        <dbReference type="ARBA" id="ARBA00023004"/>
    </source>
</evidence>
<dbReference type="PANTHER" id="PTHR43342">
    <property type="entry name" value="NADH-QUINONE OXIDOREDUCTASE, E SUBUNIT"/>
    <property type="match status" value="1"/>
</dbReference>
<dbReference type="Pfam" id="PF01257">
    <property type="entry name" value="2Fe-2S_thioredx"/>
    <property type="match status" value="1"/>
</dbReference>
<evidence type="ECO:0000256" key="2">
    <source>
        <dbReference type="ARBA" id="ARBA00022714"/>
    </source>
</evidence>
<keyword evidence="8" id="KW-1185">Reference proteome</keyword>
<evidence type="ECO:0000256" key="5">
    <source>
        <dbReference type="ARBA" id="ARBA00023014"/>
    </source>
</evidence>
<dbReference type="InterPro" id="IPR041921">
    <property type="entry name" value="NuoE_N"/>
</dbReference>
<reference evidence="7 8" key="1">
    <citation type="submission" date="2022-06" db="EMBL/GenBank/DDBJ databases">
        <title>Mesorhizobium sp. strain RP14 Genome sequencing and assembly.</title>
        <authorList>
            <person name="Kim I."/>
        </authorList>
    </citation>
    <scope>NUCLEOTIDE SEQUENCE [LARGE SCALE GENOMIC DNA]</scope>
    <source>
        <strain evidence="8">RP14(2022)</strain>
    </source>
</reference>
<proteinExistence type="inferred from homology"/>
<dbReference type="PROSITE" id="PS01099">
    <property type="entry name" value="COMPLEX1_24K"/>
    <property type="match status" value="1"/>
</dbReference>
<keyword evidence="4" id="KW-0408">Iron</keyword>
<organism evidence="7 8">
    <name type="scientific">Mesorhizobium liriopis</name>
    <dbReference type="NCBI Taxonomy" id="2953882"/>
    <lineage>
        <taxon>Bacteria</taxon>
        <taxon>Pseudomonadati</taxon>
        <taxon>Pseudomonadota</taxon>
        <taxon>Alphaproteobacteria</taxon>
        <taxon>Hyphomicrobiales</taxon>
        <taxon>Phyllobacteriaceae</taxon>
        <taxon>Mesorhizobium</taxon>
    </lineage>
</organism>
<dbReference type="Gene3D" id="1.10.10.1590">
    <property type="entry name" value="NADH-quinone oxidoreductase subunit E"/>
    <property type="match status" value="1"/>
</dbReference>
<dbReference type="NCBIfam" id="NF004638">
    <property type="entry name" value="PRK05988.1"/>
    <property type="match status" value="1"/>
</dbReference>
<dbReference type="InterPro" id="IPR028431">
    <property type="entry name" value="NADP_DH_HndA-like"/>
</dbReference>
<evidence type="ECO:0000256" key="1">
    <source>
        <dbReference type="ARBA" id="ARBA00010643"/>
    </source>
</evidence>
<evidence type="ECO:0000256" key="3">
    <source>
        <dbReference type="ARBA" id="ARBA00022723"/>
    </source>
</evidence>
<evidence type="ECO:0000313" key="8">
    <source>
        <dbReference type="Proteomes" id="UP001205906"/>
    </source>
</evidence>
<gene>
    <name evidence="7" type="ORF">NGM99_00490</name>
</gene>
<accession>A0ABT1C0A8</accession>
<evidence type="ECO:0000256" key="6">
    <source>
        <dbReference type="ARBA" id="ARBA00034078"/>
    </source>
</evidence>
<comment type="similarity">
    <text evidence="1">Belongs to the complex I 24 kDa subunit family.</text>
</comment>
<comment type="cofactor">
    <cofactor evidence="6">
        <name>[2Fe-2S] cluster</name>
        <dbReference type="ChEBI" id="CHEBI:190135"/>
    </cofactor>
</comment>
<keyword evidence="2" id="KW-0001">2Fe-2S</keyword>
<name>A0ABT1C0A8_9HYPH</name>
<keyword evidence="5" id="KW-0411">Iron-sulfur</keyword>
<dbReference type="RefSeq" id="WP_252815088.1">
    <property type="nucleotide sequence ID" value="NZ_JAMXQS010000001.1"/>
</dbReference>
<dbReference type="InterPro" id="IPR002023">
    <property type="entry name" value="NuoE-like"/>
</dbReference>
<protein>
    <submittedName>
        <fullName evidence="7">Formate dehydrogenase subunit gamma</fullName>
    </submittedName>
</protein>
<dbReference type="Proteomes" id="UP001205906">
    <property type="component" value="Unassembled WGS sequence"/>
</dbReference>
<dbReference type="Gene3D" id="3.40.30.10">
    <property type="entry name" value="Glutaredoxin"/>
    <property type="match status" value="1"/>
</dbReference>